<evidence type="ECO:0000259" key="2">
    <source>
        <dbReference type="Pfam" id="PF12770"/>
    </source>
</evidence>
<dbReference type="PANTHER" id="PTHR10098:SF112">
    <property type="entry name" value="SLR0380 PROTEIN"/>
    <property type="match status" value="1"/>
</dbReference>
<keyword evidence="1" id="KW-0802">TPR repeat</keyword>
<sequence length="889" mass="99820">MARKWPVFQCRISPFLKGVYQKLNRRLGQVLIGGCLGLWLSISLMPVSAQIPSSETEITQLQRESQIYFERGKYEQAARKLEKIIATLTASGTSEQVNLAIAWTNLGNVQLAAGESQTAIKSWGEAIRIYQDLNYQKPIPNLLISQAQAWKKLGLNLQACAAISQGFKFDANYCQSLNITETSIIELISDRPDVDRTTYFTGWRLLADVFQNLGRLSESQIILEKVAQVATDTNPSATFLSLANTLRNRGDLESDRQSLPKFDRLPWRCESTEISEELENKFYQPALTAYQKSASKSQNVGSTLNQVSLLLDLNQTSDAENLLTQINLNNLKLSQDKVYAEINYARSLACIEQLKSQPNWKQVQNTLQKAVQDANSLKFKSNYASPIALSYALGNSGSFYEYLADRNSQSDSLLANKQREEALKLTESALYLAQPSQSPEIAYQWQWQIGRLLASKGDTKAAINNYQAAAKTLEIVRRDLIVTNRDVQFSFRDRVEPLYRELVGLLLTPAPTLPNKLVINQSIQYLQALEIAELENFLQCQLLRPESVTVVDPHAAVIYPIVLKNRIVIILSLPENKLRYYVTTLENHQELETTISQLHDELAEVGAWREILNPSAKLYDWLIKPLQADLQQNPQINTLVFIPDSSLRNIPVGVLYDRENQEYLMQKYAIAVSPGLQLLSPKPLQRGSLKLLAGGISEPLKVGGINFPRLPQVNRELQTISQNFSGELLINQEFTPQKLRQAITANNFSIVHLATHGGFSSDPERTFILTYKNLMRAKDLKALLINNQDAKFNPDLLVLSACNTATGDRRSALGLAGIAVSSGASSTLATLWSVNDVKSAELMIQFYDLLQKNPQLSKAKAMQKAQLKLLETEKDPYYWAPYILVGNWL</sequence>
<dbReference type="Pfam" id="PF12770">
    <property type="entry name" value="CHAT"/>
    <property type="match status" value="1"/>
</dbReference>
<accession>A0A2T1C145</accession>
<feature type="repeat" description="TPR" evidence="1">
    <location>
        <begin position="100"/>
        <end position="133"/>
    </location>
</feature>
<dbReference type="PROSITE" id="PS50005">
    <property type="entry name" value="TPR"/>
    <property type="match status" value="1"/>
</dbReference>
<evidence type="ECO:0000256" key="1">
    <source>
        <dbReference type="PROSITE-ProRule" id="PRU00339"/>
    </source>
</evidence>
<dbReference type="OrthoDB" id="446317at2"/>
<proteinExistence type="predicted"/>
<dbReference type="InterPro" id="IPR011990">
    <property type="entry name" value="TPR-like_helical_dom_sf"/>
</dbReference>
<comment type="caution">
    <text evidence="3">The sequence shown here is derived from an EMBL/GenBank/DDBJ whole genome shotgun (WGS) entry which is preliminary data.</text>
</comment>
<dbReference type="PANTHER" id="PTHR10098">
    <property type="entry name" value="RAPSYN-RELATED"/>
    <property type="match status" value="1"/>
</dbReference>
<dbReference type="AlphaFoldDB" id="A0A2T1C145"/>
<dbReference type="Proteomes" id="UP000238762">
    <property type="component" value="Unassembled WGS sequence"/>
</dbReference>
<dbReference type="InterPro" id="IPR024983">
    <property type="entry name" value="CHAT_dom"/>
</dbReference>
<dbReference type="RefSeq" id="WP_106289624.1">
    <property type="nucleotide sequence ID" value="NZ_CAWNTC010000109.1"/>
</dbReference>
<protein>
    <recommendedName>
        <fullName evidence="2">CHAT domain-containing protein</fullName>
    </recommendedName>
</protein>
<evidence type="ECO:0000313" key="3">
    <source>
        <dbReference type="EMBL" id="PSB01924.1"/>
    </source>
</evidence>
<keyword evidence="4" id="KW-1185">Reference proteome</keyword>
<organism evidence="3 4">
    <name type="scientific">Merismopedia glauca CCAP 1448/3</name>
    <dbReference type="NCBI Taxonomy" id="1296344"/>
    <lineage>
        <taxon>Bacteria</taxon>
        <taxon>Bacillati</taxon>
        <taxon>Cyanobacteriota</taxon>
        <taxon>Cyanophyceae</taxon>
        <taxon>Synechococcales</taxon>
        <taxon>Merismopediaceae</taxon>
        <taxon>Merismopedia</taxon>
    </lineage>
</organism>
<name>A0A2T1C145_9CYAN</name>
<dbReference type="InterPro" id="IPR019734">
    <property type="entry name" value="TPR_rpt"/>
</dbReference>
<dbReference type="Gene3D" id="1.25.40.10">
    <property type="entry name" value="Tetratricopeptide repeat domain"/>
    <property type="match status" value="2"/>
</dbReference>
<dbReference type="EMBL" id="PVWJ01000081">
    <property type="protein sequence ID" value="PSB01924.1"/>
    <property type="molecule type" value="Genomic_DNA"/>
</dbReference>
<dbReference type="SUPFAM" id="SSF48452">
    <property type="entry name" value="TPR-like"/>
    <property type="match status" value="1"/>
</dbReference>
<reference evidence="3 4" key="2">
    <citation type="submission" date="2018-03" db="EMBL/GenBank/DDBJ databases">
        <title>The ancient ancestry and fast evolution of plastids.</title>
        <authorList>
            <person name="Moore K.R."/>
            <person name="Magnabosco C."/>
            <person name="Momper L."/>
            <person name="Gold D.A."/>
            <person name="Bosak T."/>
            <person name="Fournier G.P."/>
        </authorList>
    </citation>
    <scope>NUCLEOTIDE SEQUENCE [LARGE SCALE GENOMIC DNA]</scope>
    <source>
        <strain evidence="3 4">CCAP 1448/3</strain>
    </source>
</reference>
<reference evidence="3 4" key="1">
    <citation type="submission" date="2018-02" db="EMBL/GenBank/DDBJ databases">
        <authorList>
            <person name="Cohen D.B."/>
            <person name="Kent A.D."/>
        </authorList>
    </citation>
    <scope>NUCLEOTIDE SEQUENCE [LARGE SCALE GENOMIC DNA]</scope>
    <source>
        <strain evidence="3 4">CCAP 1448/3</strain>
    </source>
</reference>
<evidence type="ECO:0000313" key="4">
    <source>
        <dbReference type="Proteomes" id="UP000238762"/>
    </source>
</evidence>
<dbReference type="SMART" id="SM00028">
    <property type="entry name" value="TPR"/>
    <property type="match status" value="4"/>
</dbReference>
<feature type="domain" description="CHAT" evidence="2">
    <location>
        <begin position="614"/>
        <end position="887"/>
    </location>
</feature>
<gene>
    <name evidence="3" type="ORF">C7B64_15810</name>
</gene>